<organism evidence="2 3">
    <name type="scientific">Roseibacillus ishigakijimensis</name>
    <dbReference type="NCBI Taxonomy" id="454146"/>
    <lineage>
        <taxon>Bacteria</taxon>
        <taxon>Pseudomonadati</taxon>
        <taxon>Verrucomicrobiota</taxon>
        <taxon>Verrucomicrobiia</taxon>
        <taxon>Verrucomicrobiales</taxon>
        <taxon>Verrucomicrobiaceae</taxon>
        <taxon>Roseibacillus</taxon>
    </lineage>
</organism>
<dbReference type="Proteomes" id="UP000604083">
    <property type="component" value="Unassembled WGS sequence"/>
</dbReference>
<dbReference type="AlphaFoldDB" id="A0A934RNB1"/>
<comment type="caution">
    <text evidence="2">The sequence shown here is derived from an EMBL/GenBank/DDBJ whole genome shotgun (WGS) entry which is preliminary data.</text>
</comment>
<dbReference type="EMBL" id="JAENIO010000037">
    <property type="protein sequence ID" value="MBK1834952.1"/>
    <property type="molecule type" value="Genomic_DNA"/>
</dbReference>
<feature type="transmembrane region" description="Helical" evidence="1">
    <location>
        <begin position="6"/>
        <end position="28"/>
    </location>
</feature>
<dbReference type="RefSeq" id="WP_200392386.1">
    <property type="nucleotide sequence ID" value="NZ_JAENIO010000037.1"/>
</dbReference>
<sequence length="197" mass="22288">MNRWFLIAKVSAGLLVLWLGIFWVRTLLAPHIPSAERVAELVEKSDLTTASPQERQKSLQQIAEVVNGLDLDAQEKARATLEAFFTQLNGAEREQFVALTAESFTRFFEALDSLTPQARREFIERGFRELQKDDAGGRLERLLARDPEIMQRITEEGMRAYFQDASPETKMSLAPFLKATSEVMEGTRAQPFGGNRP</sequence>
<keyword evidence="1" id="KW-1133">Transmembrane helix</keyword>
<name>A0A934RNB1_9BACT</name>
<evidence type="ECO:0000313" key="3">
    <source>
        <dbReference type="Proteomes" id="UP000604083"/>
    </source>
</evidence>
<evidence type="ECO:0000313" key="2">
    <source>
        <dbReference type="EMBL" id="MBK1834952.1"/>
    </source>
</evidence>
<reference evidence="2" key="1">
    <citation type="submission" date="2021-01" db="EMBL/GenBank/DDBJ databases">
        <title>Modified the classification status of verrucomicrobia.</title>
        <authorList>
            <person name="Feng X."/>
        </authorList>
    </citation>
    <scope>NUCLEOTIDE SEQUENCE</scope>
    <source>
        <strain evidence="2">KCTC 12986</strain>
    </source>
</reference>
<evidence type="ECO:0000256" key="1">
    <source>
        <dbReference type="SAM" id="Phobius"/>
    </source>
</evidence>
<proteinExistence type="predicted"/>
<keyword evidence="3" id="KW-1185">Reference proteome</keyword>
<accession>A0A934RNB1</accession>
<keyword evidence="1" id="KW-0812">Transmembrane</keyword>
<protein>
    <submittedName>
        <fullName evidence="2">Uncharacterized protein</fullName>
    </submittedName>
</protein>
<keyword evidence="1" id="KW-0472">Membrane</keyword>
<gene>
    <name evidence="2" type="ORF">JIN78_12855</name>
</gene>